<evidence type="ECO:0000313" key="2">
    <source>
        <dbReference type="EMBL" id="MBD2535039.1"/>
    </source>
</evidence>
<dbReference type="Pfam" id="PF26355">
    <property type="entry name" value="HTH_VMAP-M9"/>
    <property type="match status" value="1"/>
</dbReference>
<reference evidence="2 3" key="1">
    <citation type="journal article" date="2020" name="ISME J.">
        <title>Comparative genomics reveals insights into cyanobacterial evolution and habitat adaptation.</title>
        <authorList>
            <person name="Chen M.Y."/>
            <person name="Teng W.K."/>
            <person name="Zhao L."/>
            <person name="Hu C.X."/>
            <person name="Zhou Y.K."/>
            <person name="Han B.P."/>
            <person name="Song L.R."/>
            <person name="Shu W.S."/>
        </authorList>
    </citation>
    <scope>NUCLEOTIDE SEQUENCE [LARGE SCALE GENOMIC DNA]</scope>
    <source>
        <strain evidence="2 3">FACHB-838</strain>
    </source>
</reference>
<protein>
    <recommendedName>
        <fullName evidence="1">vWA-MoxR associated protein N-terminal HTH domain-containing protein</fullName>
    </recommendedName>
</protein>
<proteinExistence type="predicted"/>
<name>A0ABR8E0F4_9NOSO</name>
<evidence type="ECO:0000259" key="1">
    <source>
        <dbReference type="Pfam" id="PF26355"/>
    </source>
</evidence>
<sequence>MTVEEALLFIDQLFEQRCFSKVEEIVFRQVWEGRSYADIAQASGYDAGYIKDTGYKLWQLLSTALGQKVTKHNVQSILKRVALKQRESNHQRNEPKSNANSWSYPPALSNKVDWGEATDISVFYGRINELKTLSQWIVDEDCRLVTIVGIGGGG</sequence>
<organism evidence="2 3">
    <name type="scientific">Nostoc flagelliforme FACHB-838</name>
    <dbReference type="NCBI Taxonomy" id="2692904"/>
    <lineage>
        <taxon>Bacteria</taxon>
        <taxon>Bacillati</taxon>
        <taxon>Cyanobacteriota</taxon>
        <taxon>Cyanophyceae</taxon>
        <taxon>Nostocales</taxon>
        <taxon>Nostocaceae</taxon>
        <taxon>Nostoc</taxon>
    </lineage>
</organism>
<dbReference type="Proteomes" id="UP000623440">
    <property type="component" value="Unassembled WGS sequence"/>
</dbReference>
<gene>
    <name evidence="2" type="ORF">H6G97_38720</name>
</gene>
<accession>A0ABR8E0F4</accession>
<dbReference type="RefSeq" id="WP_190945907.1">
    <property type="nucleotide sequence ID" value="NZ_JACJSI010000226.1"/>
</dbReference>
<evidence type="ECO:0000313" key="3">
    <source>
        <dbReference type="Proteomes" id="UP000623440"/>
    </source>
</evidence>
<dbReference type="InterPro" id="IPR058651">
    <property type="entry name" value="HTH_VMAP-M9"/>
</dbReference>
<feature type="domain" description="vWA-MoxR associated protein N-terminal HTH" evidence="1">
    <location>
        <begin position="1"/>
        <end position="80"/>
    </location>
</feature>
<comment type="caution">
    <text evidence="2">The sequence shown here is derived from an EMBL/GenBank/DDBJ whole genome shotgun (WGS) entry which is preliminary data.</text>
</comment>
<keyword evidence="3" id="KW-1185">Reference proteome</keyword>
<dbReference type="EMBL" id="JACJSI010000226">
    <property type="protein sequence ID" value="MBD2535039.1"/>
    <property type="molecule type" value="Genomic_DNA"/>
</dbReference>